<evidence type="ECO:0000313" key="3">
    <source>
        <dbReference type="Proteomes" id="UP001075354"/>
    </source>
</evidence>
<reference evidence="2" key="1">
    <citation type="submission" date="2022-12" db="EMBL/GenBank/DDBJ databases">
        <title>Chromosome-level genome assembly of the bean flower thrips Megalurothrips usitatus.</title>
        <authorList>
            <person name="Ma L."/>
            <person name="Liu Q."/>
            <person name="Li H."/>
            <person name="Cai W."/>
        </authorList>
    </citation>
    <scope>NUCLEOTIDE SEQUENCE</scope>
    <source>
        <strain evidence="2">Cailab_2022a</strain>
    </source>
</reference>
<sequence length="164" mass="17863">MNKYRLCFVLFPAQIRQRCGTPPAAPIRIEKAINECLEDIKLSLDEALSELDASAALVSKDVKGRQPGKSRAKRQTFSEDERSIAGPNLTCPLSAHQLNADGVPTGEGLVKLYAEGSQDANFFLATAQAVNHCMGTAQQQGRLLPQALRGKRRTVNYRAQTVAP</sequence>
<gene>
    <name evidence="2" type="ORF">ONE63_001816</name>
</gene>
<protein>
    <submittedName>
        <fullName evidence="2">Uncharacterized protein</fullName>
    </submittedName>
</protein>
<comment type="caution">
    <text evidence="2">The sequence shown here is derived from an EMBL/GenBank/DDBJ whole genome shotgun (WGS) entry which is preliminary data.</text>
</comment>
<dbReference type="EMBL" id="JAPTSV010000011">
    <property type="protein sequence ID" value="KAJ1522644.1"/>
    <property type="molecule type" value="Genomic_DNA"/>
</dbReference>
<dbReference type="AlphaFoldDB" id="A0AAV7XGE2"/>
<name>A0AAV7XGE2_9NEOP</name>
<evidence type="ECO:0000256" key="1">
    <source>
        <dbReference type="SAM" id="MobiDB-lite"/>
    </source>
</evidence>
<proteinExistence type="predicted"/>
<keyword evidence="3" id="KW-1185">Reference proteome</keyword>
<organism evidence="2 3">
    <name type="scientific">Megalurothrips usitatus</name>
    <name type="common">bean blossom thrips</name>
    <dbReference type="NCBI Taxonomy" id="439358"/>
    <lineage>
        <taxon>Eukaryota</taxon>
        <taxon>Metazoa</taxon>
        <taxon>Ecdysozoa</taxon>
        <taxon>Arthropoda</taxon>
        <taxon>Hexapoda</taxon>
        <taxon>Insecta</taxon>
        <taxon>Pterygota</taxon>
        <taxon>Neoptera</taxon>
        <taxon>Paraneoptera</taxon>
        <taxon>Thysanoptera</taxon>
        <taxon>Terebrantia</taxon>
        <taxon>Thripoidea</taxon>
        <taxon>Thripidae</taxon>
        <taxon>Megalurothrips</taxon>
    </lineage>
</organism>
<accession>A0AAV7XGE2</accession>
<evidence type="ECO:0000313" key="2">
    <source>
        <dbReference type="EMBL" id="KAJ1522644.1"/>
    </source>
</evidence>
<feature type="region of interest" description="Disordered" evidence="1">
    <location>
        <begin position="62"/>
        <end position="85"/>
    </location>
</feature>
<dbReference type="Proteomes" id="UP001075354">
    <property type="component" value="Chromosome 11"/>
</dbReference>